<name>A0A2U9CEE3_SCOMX</name>
<dbReference type="Proteomes" id="UP000246464">
    <property type="component" value="Chromosome 16"/>
</dbReference>
<keyword evidence="2" id="KW-1185">Reference proteome</keyword>
<organism evidence="1 2">
    <name type="scientific">Scophthalmus maximus</name>
    <name type="common">Turbot</name>
    <name type="synonym">Psetta maxima</name>
    <dbReference type="NCBI Taxonomy" id="52904"/>
    <lineage>
        <taxon>Eukaryota</taxon>
        <taxon>Metazoa</taxon>
        <taxon>Chordata</taxon>
        <taxon>Craniata</taxon>
        <taxon>Vertebrata</taxon>
        <taxon>Euteleostomi</taxon>
        <taxon>Actinopterygii</taxon>
        <taxon>Neopterygii</taxon>
        <taxon>Teleostei</taxon>
        <taxon>Neoteleostei</taxon>
        <taxon>Acanthomorphata</taxon>
        <taxon>Carangaria</taxon>
        <taxon>Pleuronectiformes</taxon>
        <taxon>Pleuronectoidei</taxon>
        <taxon>Scophthalmidae</taxon>
        <taxon>Scophthalmus</taxon>
    </lineage>
</organism>
<accession>A0A2U9CEE3</accession>
<evidence type="ECO:0000313" key="2">
    <source>
        <dbReference type="Proteomes" id="UP000246464"/>
    </source>
</evidence>
<protein>
    <submittedName>
        <fullName evidence="1">Uncharacterized protein</fullName>
    </submittedName>
</protein>
<dbReference type="AlphaFoldDB" id="A0A2U9CEE3"/>
<dbReference type="EMBL" id="CP026258">
    <property type="protein sequence ID" value="AWP14975.1"/>
    <property type="molecule type" value="Genomic_DNA"/>
</dbReference>
<proteinExistence type="predicted"/>
<sequence length="55" mass="6182">MSNFSFHTMRRTLLHQKLAPGSAAMLDQQVYLVYQCKHDGVLVPLQLAPEDDPGL</sequence>
<gene>
    <name evidence="1" type="ORF">SMAX5B_015117</name>
</gene>
<reference evidence="1 2" key="1">
    <citation type="submission" date="2017-12" db="EMBL/GenBank/DDBJ databases">
        <title>Integrating genomic resources of turbot (Scophthalmus maximus) in depth evaluation of genetic and physical mapping variation across individuals.</title>
        <authorList>
            <person name="Martinez P."/>
        </authorList>
    </citation>
    <scope>NUCLEOTIDE SEQUENCE [LARGE SCALE GENOMIC DNA]</scope>
</reference>
<evidence type="ECO:0000313" key="1">
    <source>
        <dbReference type="EMBL" id="AWP14975.1"/>
    </source>
</evidence>